<proteinExistence type="inferred from homology"/>
<evidence type="ECO:0000259" key="5">
    <source>
        <dbReference type="PROSITE" id="PS50893"/>
    </source>
</evidence>
<dbReference type="SMART" id="SM00382">
    <property type="entry name" value="AAA"/>
    <property type="match status" value="1"/>
</dbReference>
<accession>A0ABW1V5E3</accession>
<protein>
    <submittedName>
        <fullName evidence="6">ABC transporter ATP-binding protein</fullName>
    </submittedName>
</protein>
<keyword evidence="4 6" id="KW-0067">ATP-binding</keyword>
<evidence type="ECO:0000256" key="4">
    <source>
        <dbReference type="ARBA" id="ARBA00022840"/>
    </source>
</evidence>
<comment type="caution">
    <text evidence="6">The sequence shown here is derived from an EMBL/GenBank/DDBJ whole genome shotgun (WGS) entry which is preliminary data.</text>
</comment>
<dbReference type="Proteomes" id="UP001596233">
    <property type="component" value="Unassembled WGS sequence"/>
</dbReference>
<dbReference type="InterPro" id="IPR003439">
    <property type="entry name" value="ABC_transporter-like_ATP-bd"/>
</dbReference>
<keyword evidence="7" id="KW-1185">Reference proteome</keyword>
<dbReference type="PANTHER" id="PTHR42711">
    <property type="entry name" value="ABC TRANSPORTER ATP-BINDING PROTEIN"/>
    <property type="match status" value="1"/>
</dbReference>
<dbReference type="CDD" id="cd03230">
    <property type="entry name" value="ABC_DR_subfamily_A"/>
    <property type="match status" value="1"/>
</dbReference>
<organism evidence="6 7">
    <name type="scientific">Paenibacillus septentrionalis</name>
    <dbReference type="NCBI Taxonomy" id="429342"/>
    <lineage>
        <taxon>Bacteria</taxon>
        <taxon>Bacillati</taxon>
        <taxon>Bacillota</taxon>
        <taxon>Bacilli</taxon>
        <taxon>Bacillales</taxon>
        <taxon>Paenibacillaceae</taxon>
        <taxon>Paenibacillus</taxon>
    </lineage>
</organism>
<gene>
    <name evidence="6" type="ORF">ACFP56_11085</name>
</gene>
<keyword evidence="3" id="KW-0547">Nucleotide-binding</keyword>
<dbReference type="PANTHER" id="PTHR42711:SF5">
    <property type="entry name" value="ABC TRANSPORTER ATP-BINDING PROTEIN NATA"/>
    <property type="match status" value="1"/>
</dbReference>
<dbReference type="RefSeq" id="WP_379234339.1">
    <property type="nucleotide sequence ID" value="NZ_JBHSTE010000003.1"/>
</dbReference>
<dbReference type="InterPro" id="IPR027417">
    <property type="entry name" value="P-loop_NTPase"/>
</dbReference>
<dbReference type="InterPro" id="IPR050763">
    <property type="entry name" value="ABC_transporter_ATP-binding"/>
</dbReference>
<reference evidence="7" key="1">
    <citation type="journal article" date="2019" name="Int. J. Syst. Evol. Microbiol.">
        <title>The Global Catalogue of Microorganisms (GCM) 10K type strain sequencing project: providing services to taxonomists for standard genome sequencing and annotation.</title>
        <authorList>
            <consortium name="The Broad Institute Genomics Platform"/>
            <consortium name="The Broad Institute Genome Sequencing Center for Infectious Disease"/>
            <person name="Wu L."/>
            <person name="Ma J."/>
        </authorList>
    </citation>
    <scope>NUCLEOTIDE SEQUENCE [LARGE SCALE GENOMIC DNA]</scope>
    <source>
        <strain evidence="7">PCU 280</strain>
    </source>
</reference>
<sequence length="308" mass="35383">MRTVFRGDSIRFGYDKHHPVLKDIAITIEDQSIYGLVGPAGSGKTTLAKVMLGLEKPDRGTLTWFNERINHSTNRRVGYVPHKKALFYDLTVYENVMLFGKLYRHRGARLKQQVEQALQLVGLWEERRQDALSLTDEQLQRLNIACGMVHRPDVIIFDEATSGIEVEAIPFIHAIVRQLHDLGMTIIYLSQNIAEIEQLCTHVGVLKDGCMIAEGRLDSLIAQYFKNPVAKLELEEYVEELTTQLSHYSILYSEANTLLLEAMDQQHDFQKIRSVLGKKLRRISPVEPRLANVYDRLVRRPRIDHHSL</sequence>
<dbReference type="GO" id="GO:0005524">
    <property type="term" value="F:ATP binding"/>
    <property type="evidence" value="ECO:0007669"/>
    <property type="project" value="UniProtKB-KW"/>
</dbReference>
<keyword evidence="2" id="KW-0813">Transport</keyword>
<dbReference type="PROSITE" id="PS50893">
    <property type="entry name" value="ABC_TRANSPORTER_2"/>
    <property type="match status" value="1"/>
</dbReference>
<comment type="similarity">
    <text evidence="1">Belongs to the ABC transporter superfamily.</text>
</comment>
<feature type="domain" description="ABC transporter" evidence="5">
    <location>
        <begin position="5"/>
        <end position="233"/>
    </location>
</feature>
<dbReference type="EMBL" id="JBHSTE010000003">
    <property type="protein sequence ID" value="MFC6333168.1"/>
    <property type="molecule type" value="Genomic_DNA"/>
</dbReference>
<dbReference type="Gene3D" id="3.40.50.300">
    <property type="entry name" value="P-loop containing nucleotide triphosphate hydrolases"/>
    <property type="match status" value="1"/>
</dbReference>
<evidence type="ECO:0000256" key="2">
    <source>
        <dbReference type="ARBA" id="ARBA00022448"/>
    </source>
</evidence>
<dbReference type="SUPFAM" id="SSF52540">
    <property type="entry name" value="P-loop containing nucleoside triphosphate hydrolases"/>
    <property type="match status" value="1"/>
</dbReference>
<evidence type="ECO:0000256" key="1">
    <source>
        <dbReference type="ARBA" id="ARBA00005417"/>
    </source>
</evidence>
<evidence type="ECO:0000313" key="6">
    <source>
        <dbReference type="EMBL" id="MFC6333168.1"/>
    </source>
</evidence>
<evidence type="ECO:0000313" key="7">
    <source>
        <dbReference type="Proteomes" id="UP001596233"/>
    </source>
</evidence>
<dbReference type="Pfam" id="PF00005">
    <property type="entry name" value="ABC_tran"/>
    <property type="match status" value="1"/>
</dbReference>
<evidence type="ECO:0000256" key="3">
    <source>
        <dbReference type="ARBA" id="ARBA00022741"/>
    </source>
</evidence>
<name>A0ABW1V5E3_9BACL</name>
<dbReference type="InterPro" id="IPR003593">
    <property type="entry name" value="AAA+_ATPase"/>
</dbReference>